<dbReference type="PROSITE" id="PS51459">
    <property type="entry name" value="FIDO"/>
    <property type="match status" value="1"/>
</dbReference>
<keyword evidence="2" id="KW-0547">Nucleotide-binding</keyword>
<protein>
    <submittedName>
        <fullName evidence="4">Cell division protein Fic</fullName>
    </submittedName>
</protein>
<dbReference type="InterPro" id="IPR036597">
    <property type="entry name" value="Fido-like_dom_sf"/>
</dbReference>
<feature type="active site" evidence="1">
    <location>
        <position position="340"/>
    </location>
</feature>
<dbReference type="Proteomes" id="UP000321436">
    <property type="component" value="Unassembled WGS sequence"/>
</dbReference>
<dbReference type="InterPro" id="IPR003812">
    <property type="entry name" value="Fido"/>
</dbReference>
<keyword evidence="2" id="KW-0067">ATP-binding</keyword>
<dbReference type="OrthoDB" id="9814400at2"/>
<dbReference type="PANTHER" id="PTHR13504">
    <property type="entry name" value="FIDO DOMAIN-CONTAINING PROTEIN DDB_G0283145"/>
    <property type="match status" value="1"/>
</dbReference>
<comment type="caution">
    <text evidence="4">The sequence shown here is derived from an EMBL/GenBank/DDBJ whole genome shotgun (WGS) entry which is preliminary data.</text>
</comment>
<evidence type="ECO:0000313" key="4">
    <source>
        <dbReference type="EMBL" id="GEP95525.1"/>
    </source>
</evidence>
<sequence length="514" mass="60133">MNNNHFSQLLTIFHNRMAPEEGYLAGYGAIINTYDLQVPLPDMLSLISRKHKRYKTAEWMVFTPRYMPEDTLMGHLTFALKYEGIELAILKKLFEKLDINEISRAIADEPTGQYSRRIWFLYEWLLDRKLDLPDLAIGNYIDLVDDSIQYASRKEIETSKRHRIRNNLPGERGFCPMIRKTALLEQYIELGLSQQVKKVIGKIHPDVMARAAAFLLLKDSKASYAIEGERPPQNRAQRWGRAIGQAGQKSISKEELIRLQQIVIDNPRFTKMGFRKQEGFIGEHDRRYGTPVPDHISAKWEDLDMLMDGLIFTDQKLERDDSFDAVLAATLIAFGFVFIHPFVDGNGRIHRYLIHHVLLRKKYVSEGIIFPVSAIILERLNEYRSILEHFSRSRLDLIEWKPSKDNNVEVLNNTIDLYRYFDATKQAEFLYSCVRETIEQTIPEEVDYLEKYDLMKTYLDDHFQMPDKTVALLVRFLEQGEGHLSERARSKEFQALTADEVREIENKFQRIFEI</sequence>
<feature type="domain" description="Fido" evidence="3">
    <location>
        <begin position="251"/>
        <end position="403"/>
    </location>
</feature>
<name>A0A512RIL4_9BACT</name>
<dbReference type="PANTHER" id="PTHR13504:SF38">
    <property type="entry name" value="FIDO DOMAIN-CONTAINING PROTEIN"/>
    <property type="match status" value="1"/>
</dbReference>
<feature type="binding site" evidence="2">
    <location>
        <begin position="344"/>
        <end position="351"/>
    </location>
    <ligand>
        <name>ATP</name>
        <dbReference type="ChEBI" id="CHEBI:30616"/>
    </ligand>
</feature>
<gene>
    <name evidence="4" type="ORF">CCY01nite_17850</name>
</gene>
<dbReference type="AlphaFoldDB" id="A0A512RIL4"/>
<reference evidence="4 5" key="1">
    <citation type="submission" date="2019-07" db="EMBL/GenBank/DDBJ databases">
        <title>Whole genome shotgun sequence of Chitinophaga cymbidii NBRC 109752.</title>
        <authorList>
            <person name="Hosoyama A."/>
            <person name="Uohara A."/>
            <person name="Ohji S."/>
            <person name="Ichikawa N."/>
        </authorList>
    </citation>
    <scope>NUCLEOTIDE SEQUENCE [LARGE SCALE GENOMIC DNA]</scope>
    <source>
        <strain evidence="4 5">NBRC 109752</strain>
    </source>
</reference>
<dbReference type="Gene3D" id="1.10.3290.10">
    <property type="entry name" value="Fido-like domain"/>
    <property type="match status" value="1"/>
</dbReference>
<keyword evidence="5" id="KW-1185">Reference proteome</keyword>
<dbReference type="GO" id="GO:0051301">
    <property type="term" value="P:cell division"/>
    <property type="evidence" value="ECO:0007669"/>
    <property type="project" value="UniProtKB-KW"/>
</dbReference>
<dbReference type="SUPFAM" id="SSF140931">
    <property type="entry name" value="Fic-like"/>
    <property type="match status" value="1"/>
</dbReference>
<evidence type="ECO:0000259" key="3">
    <source>
        <dbReference type="PROSITE" id="PS51459"/>
    </source>
</evidence>
<accession>A0A512RIL4</accession>
<dbReference type="GO" id="GO:0005524">
    <property type="term" value="F:ATP binding"/>
    <property type="evidence" value="ECO:0007669"/>
    <property type="project" value="UniProtKB-KW"/>
</dbReference>
<dbReference type="Pfam" id="PF02661">
    <property type="entry name" value="Fic"/>
    <property type="match status" value="1"/>
</dbReference>
<keyword evidence="4" id="KW-0132">Cell division</keyword>
<evidence type="ECO:0000256" key="2">
    <source>
        <dbReference type="PIRSR" id="PIRSR640198-2"/>
    </source>
</evidence>
<keyword evidence="4" id="KW-0131">Cell cycle</keyword>
<evidence type="ECO:0000256" key="1">
    <source>
        <dbReference type="PIRSR" id="PIRSR640198-1"/>
    </source>
</evidence>
<organism evidence="4 5">
    <name type="scientific">Chitinophaga cymbidii</name>
    <dbReference type="NCBI Taxonomy" id="1096750"/>
    <lineage>
        <taxon>Bacteria</taxon>
        <taxon>Pseudomonadati</taxon>
        <taxon>Bacteroidota</taxon>
        <taxon>Chitinophagia</taxon>
        <taxon>Chitinophagales</taxon>
        <taxon>Chitinophagaceae</taxon>
        <taxon>Chitinophaga</taxon>
    </lineage>
</organism>
<proteinExistence type="predicted"/>
<dbReference type="InterPro" id="IPR040198">
    <property type="entry name" value="Fido_containing"/>
</dbReference>
<dbReference type="EMBL" id="BKAU01000001">
    <property type="protein sequence ID" value="GEP95525.1"/>
    <property type="molecule type" value="Genomic_DNA"/>
</dbReference>
<evidence type="ECO:0000313" key="5">
    <source>
        <dbReference type="Proteomes" id="UP000321436"/>
    </source>
</evidence>
<feature type="binding site" evidence="2">
    <location>
        <begin position="292"/>
        <end position="295"/>
    </location>
    <ligand>
        <name>ATP</name>
        <dbReference type="ChEBI" id="CHEBI:30616"/>
    </ligand>
</feature>